<evidence type="ECO:0000256" key="1">
    <source>
        <dbReference type="ARBA" id="ARBA00004123"/>
    </source>
</evidence>
<dbReference type="PANTHER" id="PTHR16040:SF7">
    <property type="entry name" value="AUSTRALIN, ISOFORM A-RELATED"/>
    <property type="match status" value="1"/>
</dbReference>
<sequence length="406" mass="42401">MPPARTRKRKSEDSVADENNAPGTGAGEKIPTKTGSPVRTPTGQGPAKRRKLGITMAQKQALIDNLQLEITERARKLRAQYNLQAQGLRTRVEIRVNRIPMALRKAKMGDLVAKYTGGGSSAIHHASSRSAAAACQRPPPVPEKDVAPKRPMSQASTTAGNASRGPGRPQKRLSQFSNEMAGFNKENVDANSPKKRVRASPAPDIAHNPSQVLSPTSSNTRIVPRKRAPPGSSTTAEQQPPRPASPAKSFIARPASPVKKPSHNNLLSNMVEKARSTRAAATRKTTTSSTASSAAGGGTTRTRKAAAATTATAASRAAAAPSRTARRISGISESSDGSTATVVRKRPTTTASQASTRTAAPAPAKRTVMGTIRKGVAGATTRKAPAAKAAAPAPTTSTGRVLRKRT</sequence>
<keyword evidence="4" id="KW-0158">Chromosome</keyword>
<protein>
    <recommendedName>
        <fullName evidence="11">Borealin N-terminal domain-containing protein</fullName>
    </recommendedName>
</protein>
<comment type="similarity">
    <text evidence="3">Belongs to the borealin family.</text>
</comment>
<evidence type="ECO:0000256" key="6">
    <source>
        <dbReference type="ARBA" id="ARBA00022776"/>
    </source>
</evidence>
<evidence type="ECO:0000256" key="2">
    <source>
        <dbReference type="ARBA" id="ARBA00004584"/>
    </source>
</evidence>
<reference evidence="13" key="2">
    <citation type="submission" date="2019-10" db="EMBL/GenBank/DDBJ databases">
        <authorList>
            <consortium name="NCBI Genome Project"/>
        </authorList>
    </citation>
    <scope>NUCLEOTIDE SEQUENCE</scope>
    <source>
        <strain evidence="13">NI907</strain>
    </source>
</reference>
<keyword evidence="12" id="KW-1185">Reference proteome</keyword>
<dbReference type="Proteomes" id="UP000515153">
    <property type="component" value="Unplaced"/>
</dbReference>
<feature type="compositionally biased region" description="Polar residues" evidence="10">
    <location>
        <begin position="33"/>
        <end position="43"/>
    </location>
</feature>
<feature type="compositionally biased region" description="Polar residues" evidence="10">
    <location>
        <begin position="208"/>
        <end position="221"/>
    </location>
</feature>
<feature type="region of interest" description="Disordered" evidence="10">
    <location>
        <begin position="121"/>
        <end position="406"/>
    </location>
</feature>
<accession>A0A6P8B8V0</accession>
<keyword evidence="9" id="KW-0137">Centromere</keyword>
<reference evidence="13" key="1">
    <citation type="journal article" date="2019" name="Mol. Biol. Evol.">
        <title>Blast fungal genomes show frequent chromosomal changes, gene gains and losses, and effector gene turnover.</title>
        <authorList>
            <person name="Gomez Luciano L.B."/>
            <person name="Jason Tsai I."/>
            <person name="Chuma I."/>
            <person name="Tosa Y."/>
            <person name="Chen Y.H."/>
            <person name="Li J.Y."/>
            <person name="Li M.Y."/>
            <person name="Jade Lu M.Y."/>
            <person name="Nakayashiki H."/>
            <person name="Li W.H."/>
        </authorList>
    </citation>
    <scope>NUCLEOTIDE SEQUENCE</scope>
    <source>
        <strain evidence="13">NI907</strain>
    </source>
</reference>
<dbReference type="GO" id="GO:0005634">
    <property type="term" value="C:nucleus"/>
    <property type="evidence" value="ECO:0007669"/>
    <property type="project" value="UniProtKB-SubCell"/>
</dbReference>
<dbReference type="InterPro" id="IPR018851">
    <property type="entry name" value="Borealin_N"/>
</dbReference>
<evidence type="ECO:0000256" key="9">
    <source>
        <dbReference type="ARBA" id="ARBA00023328"/>
    </source>
</evidence>
<feature type="compositionally biased region" description="Low complexity" evidence="10">
    <location>
        <begin position="305"/>
        <end position="323"/>
    </location>
</feature>
<evidence type="ECO:0000259" key="11">
    <source>
        <dbReference type="Pfam" id="PF10444"/>
    </source>
</evidence>
<feature type="region of interest" description="Disordered" evidence="10">
    <location>
        <begin position="1"/>
        <end position="49"/>
    </location>
</feature>
<dbReference type="GO" id="GO:0000775">
    <property type="term" value="C:chromosome, centromeric region"/>
    <property type="evidence" value="ECO:0007669"/>
    <property type="project" value="UniProtKB-SubCell"/>
</dbReference>
<evidence type="ECO:0000313" key="12">
    <source>
        <dbReference type="Proteomes" id="UP000515153"/>
    </source>
</evidence>
<dbReference type="GO" id="GO:0051233">
    <property type="term" value="C:spindle midzone"/>
    <property type="evidence" value="ECO:0007669"/>
    <property type="project" value="TreeGrafter"/>
</dbReference>
<feature type="compositionally biased region" description="Low complexity" evidence="10">
    <location>
        <begin position="377"/>
        <end position="400"/>
    </location>
</feature>
<evidence type="ECO:0000256" key="5">
    <source>
        <dbReference type="ARBA" id="ARBA00022618"/>
    </source>
</evidence>
<name>A0A6P8B8V0_PYRGI</name>
<dbReference type="GO" id="GO:0032133">
    <property type="term" value="C:chromosome passenger complex"/>
    <property type="evidence" value="ECO:0007669"/>
    <property type="project" value="TreeGrafter"/>
</dbReference>
<evidence type="ECO:0000313" key="13">
    <source>
        <dbReference type="RefSeq" id="XP_030983626.1"/>
    </source>
</evidence>
<feature type="domain" description="Borealin N-terminal" evidence="11">
    <location>
        <begin position="58"/>
        <end position="114"/>
    </location>
</feature>
<keyword evidence="5" id="KW-0132">Cell division</keyword>
<reference evidence="13" key="3">
    <citation type="submission" date="2025-08" db="UniProtKB">
        <authorList>
            <consortium name="RefSeq"/>
        </authorList>
    </citation>
    <scope>IDENTIFICATION</scope>
    <source>
        <strain evidence="13">NI907</strain>
    </source>
</reference>
<dbReference type="RefSeq" id="XP_030983626.1">
    <property type="nucleotide sequence ID" value="XM_031123070.1"/>
</dbReference>
<keyword evidence="6" id="KW-0498">Mitosis</keyword>
<evidence type="ECO:0000256" key="4">
    <source>
        <dbReference type="ARBA" id="ARBA00022454"/>
    </source>
</evidence>
<evidence type="ECO:0000256" key="3">
    <source>
        <dbReference type="ARBA" id="ARBA00009914"/>
    </source>
</evidence>
<keyword evidence="8" id="KW-0131">Cell cycle</keyword>
<proteinExistence type="inferred from homology"/>
<dbReference type="KEGG" id="pgri:PgNI_03014"/>
<evidence type="ECO:0000256" key="7">
    <source>
        <dbReference type="ARBA" id="ARBA00023242"/>
    </source>
</evidence>
<gene>
    <name evidence="13" type="ORF">PgNI_03014</name>
</gene>
<feature type="compositionally biased region" description="Low complexity" evidence="10">
    <location>
        <begin position="348"/>
        <end position="367"/>
    </location>
</feature>
<organism evidence="12 13">
    <name type="scientific">Pyricularia grisea</name>
    <name type="common">Crabgrass-specific blast fungus</name>
    <name type="synonym">Magnaporthe grisea</name>
    <dbReference type="NCBI Taxonomy" id="148305"/>
    <lineage>
        <taxon>Eukaryota</taxon>
        <taxon>Fungi</taxon>
        <taxon>Dikarya</taxon>
        <taxon>Ascomycota</taxon>
        <taxon>Pezizomycotina</taxon>
        <taxon>Sordariomycetes</taxon>
        <taxon>Sordariomycetidae</taxon>
        <taxon>Magnaporthales</taxon>
        <taxon>Pyriculariaceae</taxon>
        <taxon>Pyricularia</taxon>
    </lineage>
</organism>
<keyword evidence="7" id="KW-0539">Nucleus</keyword>
<dbReference type="AlphaFoldDB" id="A0A6P8B8V0"/>
<evidence type="ECO:0000256" key="8">
    <source>
        <dbReference type="ARBA" id="ARBA00023306"/>
    </source>
</evidence>
<dbReference type="InterPro" id="IPR018867">
    <property type="entry name" value="Cell_div_borealin"/>
</dbReference>
<dbReference type="GO" id="GO:0051301">
    <property type="term" value="P:cell division"/>
    <property type="evidence" value="ECO:0007669"/>
    <property type="project" value="UniProtKB-KW"/>
</dbReference>
<dbReference type="GeneID" id="41957981"/>
<feature type="compositionally biased region" description="Low complexity" evidence="10">
    <location>
        <begin position="121"/>
        <end position="134"/>
    </location>
</feature>
<comment type="subcellular location">
    <subcellularLocation>
        <location evidence="2">Chromosome</location>
        <location evidence="2">Centromere</location>
    </subcellularLocation>
    <subcellularLocation>
        <location evidence="1">Nucleus</location>
    </subcellularLocation>
</comment>
<evidence type="ECO:0000256" key="10">
    <source>
        <dbReference type="SAM" id="MobiDB-lite"/>
    </source>
</evidence>
<dbReference type="GO" id="GO:0000070">
    <property type="term" value="P:mitotic sister chromatid segregation"/>
    <property type="evidence" value="ECO:0007669"/>
    <property type="project" value="TreeGrafter"/>
</dbReference>
<feature type="compositionally biased region" description="Low complexity" evidence="10">
    <location>
        <begin position="277"/>
        <end position="294"/>
    </location>
</feature>
<dbReference type="PANTHER" id="PTHR16040">
    <property type="entry name" value="AUSTRALIN, ISOFORM A-RELATED"/>
    <property type="match status" value="1"/>
</dbReference>
<dbReference type="Pfam" id="PF10444">
    <property type="entry name" value="Nbl1_Borealin_N"/>
    <property type="match status" value="1"/>
</dbReference>
<feature type="compositionally biased region" description="Polar residues" evidence="10">
    <location>
        <begin position="331"/>
        <end position="341"/>
    </location>
</feature>